<dbReference type="PROSITE" id="PS50297">
    <property type="entry name" value="ANK_REP_REGION"/>
    <property type="match status" value="1"/>
</dbReference>
<dbReference type="PANTHER" id="PTHR11138">
    <property type="entry name" value="METHIONYL-TRNA FORMYLTRANSFERASE"/>
    <property type="match status" value="1"/>
</dbReference>
<dbReference type="RefSeq" id="WP_224120384.1">
    <property type="nucleotide sequence ID" value="NZ_OU659150.1"/>
</dbReference>
<keyword evidence="1" id="KW-0040">ANK repeat</keyword>
<dbReference type="PROSITE" id="PS50088">
    <property type="entry name" value="ANK_REPEAT"/>
    <property type="match status" value="1"/>
</dbReference>
<proteinExistence type="predicted"/>
<dbReference type="InterPro" id="IPR011034">
    <property type="entry name" value="Formyl_transferase-like_C_sf"/>
</dbReference>
<sequence length="397" mass="45743">MKLIIAGKNNIAVDVTKWIIKNISDIELYSVCNENDHGNDSFQLSFKKFCIQFNIPIISLEDAYHLEDAIFLSLEFDKIIHPSKFTHNRIFNIHFSYLPAYKGMYTSAWPILNNEQESGVTLHKIDHGIDTGAIIDQQKFPLDIEETAKTLYLKYIKIGTEIVIKNLPALISGNYSIVEQSAIKSSYYSKKSIDYKNLMIDLNKTAHEILQQIRAFTFRDYQLPRIGDIDIFHGEILSSKSLSKPGTILEKNNYHLILSTIDYDIKLYSDNFDEILTACEDKSPELISKLLKTENILFEKNHLGWSPIIIAAYHGNMDVIEWLVSKGVNINDRNYKGTTVAMYFKDYMLRSGNYTGLENLINLGLDLFLKDNEGLSVFDYMRKNKNIELFNFMSTFN</sequence>
<dbReference type="SUPFAM" id="SSF50486">
    <property type="entry name" value="FMT C-terminal domain-like"/>
    <property type="match status" value="1"/>
</dbReference>
<evidence type="ECO:0000313" key="3">
    <source>
        <dbReference type="EMBL" id="AXL96302.1"/>
    </source>
</evidence>
<evidence type="ECO:0000256" key="1">
    <source>
        <dbReference type="PROSITE-ProRule" id="PRU00023"/>
    </source>
</evidence>
<reference evidence="3" key="1">
    <citation type="submission" date="2018-06" db="EMBL/GenBank/DDBJ databases">
        <title>Development of a Molecular Serotyping Scheme and a Multiplexed Luminex-Based Array for Providencia.</title>
        <authorList>
            <person name="Du Y."/>
            <person name="Liu B."/>
        </authorList>
    </citation>
    <scope>NUCLEOTIDE SEQUENCE</scope>
</reference>
<organism evidence="3">
    <name type="scientific">Providencia alcalifaciens</name>
    <dbReference type="NCBI Taxonomy" id="126385"/>
    <lineage>
        <taxon>Bacteria</taxon>
        <taxon>Pseudomonadati</taxon>
        <taxon>Pseudomonadota</taxon>
        <taxon>Gammaproteobacteria</taxon>
        <taxon>Enterobacterales</taxon>
        <taxon>Morganellaceae</taxon>
        <taxon>Providencia</taxon>
    </lineage>
</organism>
<accession>A0A346CL28</accession>
<dbReference type="InterPro" id="IPR002110">
    <property type="entry name" value="Ankyrin_rpt"/>
</dbReference>
<dbReference type="InterPro" id="IPR002376">
    <property type="entry name" value="Formyl_transf_N"/>
</dbReference>
<dbReference type="GO" id="GO:0005829">
    <property type="term" value="C:cytosol"/>
    <property type="evidence" value="ECO:0007669"/>
    <property type="project" value="TreeGrafter"/>
</dbReference>
<dbReference type="SUPFAM" id="SSF53328">
    <property type="entry name" value="Formyltransferase"/>
    <property type="match status" value="1"/>
</dbReference>
<name>A0A346CL28_9GAMM</name>
<dbReference type="Pfam" id="PF12796">
    <property type="entry name" value="Ank_2"/>
    <property type="match status" value="1"/>
</dbReference>
<dbReference type="AlphaFoldDB" id="A0A346CL28"/>
<evidence type="ECO:0000259" key="2">
    <source>
        <dbReference type="Pfam" id="PF00551"/>
    </source>
</evidence>
<dbReference type="SMART" id="SM00248">
    <property type="entry name" value="ANK"/>
    <property type="match status" value="1"/>
</dbReference>
<dbReference type="CDD" id="cd08369">
    <property type="entry name" value="FMT_core"/>
    <property type="match status" value="1"/>
</dbReference>
<keyword evidence="3" id="KW-0808">Transferase</keyword>
<dbReference type="Gene3D" id="1.25.40.20">
    <property type="entry name" value="Ankyrin repeat-containing domain"/>
    <property type="match status" value="1"/>
</dbReference>
<dbReference type="GO" id="GO:0004479">
    <property type="term" value="F:methionyl-tRNA formyltransferase activity"/>
    <property type="evidence" value="ECO:0007669"/>
    <property type="project" value="TreeGrafter"/>
</dbReference>
<dbReference type="SUPFAM" id="SSF48403">
    <property type="entry name" value="Ankyrin repeat"/>
    <property type="match status" value="1"/>
</dbReference>
<dbReference type="InterPro" id="IPR036770">
    <property type="entry name" value="Ankyrin_rpt-contain_sf"/>
</dbReference>
<feature type="domain" description="Formyl transferase N-terminal" evidence="2">
    <location>
        <begin position="87"/>
        <end position="164"/>
    </location>
</feature>
<dbReference type="Gene3D" id="3.40.50.12230">
    <property type="match status" value="1"/>
</dbReference>
<protein>
    <submittedName>
        <fullName evidence="3">N-formyltransferase</fullName>
    </submittedName>
</protein>
<dbReference type="PANTHER" id="PTHR11138:SF5">
    <property type="entry name" value="METHIONYL-TRNA FORMYLTRANSFERASE, MITOCHONDRIAL"/>
    <property type="match status" value="1"/>
</dbReference>
<dbReference type="Pfam" id="PF00551">
    <property type="entry name" value="Formyl_trans_N"/>
    <property type="match status" value="1"/>
</dbReference>
<gene>
    <name evidence="3" type="primary">qdtF</name>
</gene>
<feature type="repeat" description="ANK" evidence="1">
    <location>
        <begin position="303"/>
        <end position="335"/>
    </location>
</feature>
<dbReference type="InterPro" id="IPR036477">
    <property type="entry name" value="Formyl_transf_N_sf"/>
</dbReference>
<dbReference type="EMBL" id="MH444259">
    <property type="protein sequence ID" value="AXL96302.1"/>
    <property type="molecule type" value="Genomic_DNA"/>
</dbReference>